<feature type="chain" id="PRO_5003623659" evidence="1">
    <location>
        <begin position="23"/>
        <end position="198"/>
    </location>
</feature>
<dbReference type="Pfam" id="PF06226">
    <property type="entry name" value="DUF1007"/>
    <property type="match status" value="1"/>
</dbReference>
<evidence type="ECO:0000313" key="3">
    <source>
        <dbReference type="Proteomes" id="UP000007383"/>
    </source>
</evidence>
<evidence type="ECO:0000313" key="2">
    <source>
        <dbReference type="EMBL" id="AFG38569.1"/>
    </source>
</evidence>
<dbReference type="KEGG" id="sfc:Spiaf_2539"/>
<gene>
    <name evidence="2" type="ordered locus">Spiaf_2539</name>
</gene>
<dbReference type="eggNOG" id="COG3683">
    <property type="taxonomic scope" value="Bacteria"/>
</dbReference>
<dbReference type="InterPro" id="IPR010412">
    <property type="entry name" value="DUF1007"/>
</dbReference>
<reference evidence="3" key="1">
    <citation type="journal article" date="2013" name="Stand. Genomic Sci.">
        <title>Complete genome sequence of the halophilic bacterium Spirochaeta africana type strain (Z-7692(T)) from the alkaline Lake Magadi in the East African Rift.</title>
        <authorList>
            <person name="Liolos K."/>
            <person name="Abt B."/>
            <person name="Scheuner C."/>
            <person name="Teshima H."/>
            <person name="Held B."/>
            <person name="Lapidus A."/>
            <person name="Nolan M."/>
            <person name="Lucas S."/>
            <person name="Deshpande S."/>
            <person name="Cheng J.F."/>
            <person name="Tapia R."/>
            <person name="Goodwin L.A."/>
            <person name="Pitluck S."/>
            <person name="Pagani I."/>
            <person name="Ivanova N."/>
            <person name="Mavromatis K."/>
            <person name="Mikhailova N."/>
            <person name="Huntemann M."/>
            <person name="Pati A."/>
            <person name="Chen A."/>
            <person name="Palaniappan K."/>
            <person name="Land M."/>
            <person name="Rohde M."/>
            <person name="Tindall B.J."/>
            <person name="Detter J.C."/>
            <person name="Goker M."/>
            <person name="Bristow J."/>
            <person name="Eisen J.A."/>
            <person name="Markowitz V."/>
            <person name="Hugenholtz P."/>
            <person name="Woyke T."/>
            <person name="Klenk H.P."/>
            <person name="Kyrpides N.C."/>
        </authorList>
    </citation>
    <scope>NUCLEOTIDE SEQUENCE</scope>
    <source>
        <strain evidence="3">ATCC 700263 / DSM 8902 / Z-7692</strain>
    </source>
</reference>
<dbReference type="PATRIC" id="fig|889378.3.peg.2515"/>
<organism evidence="2 3">
    <name type="scientific">Spirochaeta africana (strain ATCC 700263 / DSM 8902 / Z-7692)</name>
    <dbReference type="NCBI Taxonomy" id="889378"/>
    <lineage>
        <taxon>Bacteria</taxon>
        <taxon>Pseudomonadati</taxon>
        <taxon>Spirochaetota</taxon>
        <taxon>Spirochaetia</taxon>
        <taxon>Spirochaetales</taxon>
        <taxon>Spirochaetaceae</taxon>
        <taxon>Spirochaeta</taxon>
    </lineage>
</organism>
<sequence>MRRLLCLSAVLAGITLNISAHPHVFISARAEVEFTDDVPTAVHTRWEFDDFFSRMILLDFAGGSSSLNSRQIADIRSGAFDNLSHYNYFLHILVDGQEVPITEVRDFHAEVDGRTLVYSFRVPLPQPDGPDAAVLRGVREIVVGVYDDSYYSYFDYPQQPVSFRGDVPAGTRSETRERPDRRYYFNLIVPEMFHIRWD</sequence>
<dbReference type="Proteomes" id="UP000007383">
    <property type="component" value="Chromosome"/>
</dbReference>
<feature type="signal peptide" evidence="1">
    <location>
        <begin position="1"/>
        <end position="22"/>
    </location>
</feature>
<proteinExistence type="predicted"/>
<dbReference type="RefSeq" id="WP_014456551.1">
    <property type="nucleotide sequence ID" value="NC_017098.1"/>
</dbReference>
<dbReference type="STRING" id="889378.Spiaf_2539"/>
<accession>H9UM26</accession>
<evidence type="ECO:0000256" key="1">
    <source>
        <dbReference type="SAM" id="SignalP"/>
    </source>
</evidence>
<keyword evidence="1" id="KW-0732">Signal</keyword>
<dbReference type="AlphaFoldDB" id="H9UM26"/>
<protein>
    <submittedName>
        <fullName evidence="2">ABC-type uncharacterized transport system, periplasmic component</fullName>
    </submittedName>
</protein>
<dbReference type="HOGENOM" id="CLU_088941_1_0_12"/>
<name>H9UM26_SPIAZ</name>
<dbReference type="EMBL" id="CP003282">
    <property type="protein sequence ID" value="AFG38569.1"/>
    <property type="molecule type" value="Genomic_DNA"/>
</dbReference>
<keyword evidence="3" id="KW-1185">Reference proteome</keyword>